<evidence type="ECO:0000313" key="3">
    <source>
        <dbReference type="Proteomes" id="UP000028545"/>
    </source>
</evidence>
<dbReference type="VEuPathDB" id="FungiDB:SAPIO_CDS10843"/>
<feature type="region of interest" description="Disordered" evidence="1">
    <location>
        <begin position="59"/>
        <end position="109"/>
    </location>
</feature>
<proteinExistence type="predicted"/>
<dbReference type="AlphaFoldDB" id="A0A084FUP1"/>
<accession>A0A084FUP1</accession>
<evidence type="ECO:0000313" key="2">
    <source>
        <dbReference type="EMBL" id="KEZ38803.1"/>
    </source>
</evidence>
<comment type="caution">
    <text evidence="2">The sequence shown here is derived from an EMBL/GenBank/DDBJ whole genome shotgun (WGS) entry which is preliminary data.</text>
</comment>
<dbReference type="KEGG" id="sapo:SAPIO_CDS10843"/>
<name>A0A084FUP1_PSEDA</name>
<feature type="region of interest" description="Disordered" evidence="1">
    <location>
        <begin position="1"/>
        <end position="25"/>
    </location>
</feature>
<sequence>MESSLDTREYEYVPSSHHLASPREPGFMMASDVLGKGNGMNMVRKSRFMSHPFNDMLTGTTLHGLRKPTRSRDQVSRPRDIPSLADITTINLHDPPAKRSGKLPAAQKQ</sequence>
<feature type="compositionally biased region" description="Basic and acidic residues" evidence="1">
    <location>
        <begin position="70"/>
        <end position="80"/>
    </location>
</feature>
<dbReference type="EMBL" id="JOWA01000176">
    <property type="protein sequence ID" value="KEZ38803.1"/>
    <property type="molecule type" value="Genomic_DNA"/>
</dbReference>
<dbReference type="GeneID" id="27720080"/>
<dbReference type="HOGENOM" id="CLU_2185464_0_0_1"/>
<feature type="compositionally biased region" description="Basic and acidic residues" evidence="1">
    <location>
        <begin position="1"/>
        <end position="11"/>
    </location>
</feature>
<gene>
    <name evidence="2" type="ORF">SAPIO_CDS10843</name>
</gene>
<protein>
    <submittedName>
        <fullName evidence="2">Uncharacterized protein</fullName>
    </submittedName>
</protein>
<organism evidence="2 3">
    <name type="scientific">Pseudallescheria apiosperma</name>
    <name type="common">Scedosporium apiospermum</name>
    <dbReference type="NCBI Taxonomy" id="563466"/>
    <lineage>
        <taxon>Eukaryota</taxon>
        <taxon>Fungi</taxon>
        <taxon>Dikarya</taxon>
        <taxon>Ascomycota</taxon>
        <taxon>Pezizomycotina</taxon>
        <taxon>Sordariomycetes</taxon>
        <taxon>Hypocreomycetidae</taxon>
        <taxon>Microascales</taxon>
        <taxon>Microascaceae</taxon>
        <taxon>Scedosporium</taxon>
    </lineage>
</organism>
<evidence type="ECO:0000256" key="1">
    <source>
        <dbReference type="SAM" id="MobiDB-lite"/>
    </source>
</evidence>
<dbReference type="RefSeq" id="XP_016638602.1">
    <property type="nucleotide sequence ID" value="XM_016784381.1"/>
</dbReference>
<dbReference type="Proteomes" id="UP000028545">
    <property type="component" value="Unassembled WGS sequence"/>
</dbReference>
<keyword evidence="3" id="KW-1185">Reference proteome</keyword>
<reference evidence="2 3" key="1">
    <citation type="journal article" date="2014" name="Genome Announc.">
        <title>Draft genome sequence of the pathogenic fungus Scedosporium apiospermum.</title>
        <authorList>
            <person name="Vandeputte P."/>
            <person name="Ghamrawi S."/>
            <person name="Rechenmann M."/>
            <person name="Iltis A."/>
            <person name="Giraud S."/>
            <person name="Fleury M."/>
            <person name="Thornton C."/>
            <person name="Delhaes L."/>
            <person name="Meyer W."/>
            <person name="Papon N."/>
            <person name="Bouchara J.P."/>
        </authorList>
    </citation>
    <scope>NUCLEOTIDE SEQUENCE [LARGE SCALE GENOMIC DNA]</scope>
    <source>
        <strain evidence="2 3">IHEM 14462</strain>
    </source>
</reference>